<dbReference type="AlphaFoldDB" id="A0AAV7SY19"/>
<reference evidence="2" key="1">
    <citation type="journal article" date="2022" name="bioRxiv">
        <title>Sequencing and chromosome-scale assembly of the giantPleurodeles waltlgenome.</title>
        <authorList>
            <person name="Brown T."/>
            <person name="Elewa A."/>
            <person name="Iarovenko S."/>
            <person name="Subramanian E."/>
            <person name="Araus A.J."/>
            <person name="Petzold A."/>
            <person name="Susuki M."/>
            <person name="Suzuki K.-i.T."/>
            <person name="Hayashi T."/>
            <person name="Toyoda A."/>
            <person name="Oliveira C."/>
            <person name="Osipova E."/>
            <person name="Leigh N.D."/>
            <person name="Simon A."/>
            <person name="Yun M.H."/>
        </authorList>
    </citation>
    <scope>NUCLEOTIDE SEQUENCE</scope>
    <source>
        <strain evidence="2">20211129_DDA</strain>
        <tissue evidence="2">Liver</tissue>
    </source>
</reference>
<feature type="transmembrane region" description="Helical" evidence="1">
    <location>
        <begin position="74"/>
        <end position="95"/>
    </location>
</feature>
<comment type="caution">
    <text evidence="2">The sequence shown here is derived from an EMBL/GenBank/DDBJ whole genome shotgun (WGS) entry which is preliminary data.</text>
</comment>
<keyword evidence="3" id="KW-1185">Reference proteome</keyword>
<gene>
    <name evidence="2" type="ORF">NDU88_001005</name>
</gene>
<keyword evidence="1" id="KW-0812">Transmembrane</keyword>
<evidence type="ECO:0000256" key="1">
    <source>
        <dbReference type="SAM" id="Phobius"/>
    </source>
</evidence>
<keyword evidence="1" id="KW-0472">Membrane</keyword>
<evidence type="ECO:0000313" key="3">
    <source>
        <dbReference type="Proteomes" id="UP001066276"/>
    </source>
</evidence>
<dbReference type="Proteomes" id="UP001066276">
    <property type="component" value="Chromosome 4_1"/>
</dbReference>
<dbReference type="EMBL" id="JANPWB010000007">
    <property type="protein sequence ID" value="KAJ1169099.1"/>
    <property type="molecule type" value="Genomic_DNA"/>
</dbReference>
<proteinExistence type="predicted"/>
<keyword evidence="1" id="KW-1133">Transmembrane helix</keyword>
<sequence>MIETRFWVSYPAAPALELAAGEKGRSGCHNPETKHGFPRCPPAGCCVPCELRRGGPCKRPPRNRNYEDLDVRGILGLFSVGFLVPLFNVILGFHLDPVIDCY</sequence>
<evidence type="ECO:0000313" key="2">
    <source>
        <dbReference type="EMBL" id="KAJ1169099.1"/>
    </source>
</evidence>
<name>A0AAV7SY19_PLEWA</name>
<organism evidence="2 3">
    <name type="scientific">Pleurodeles waltl</name>
    <name type="common">Iberian ribbed newt</name>
    <dbReference type="NCBI Taxonomy" id="8319"/>
    <lineage>
        <taxon>Eukaryota</taxon>
        <taxon>Metazoa</taxon>
        <taxon>Chordata</taxon>
        <taxon>Craniata</taxon>
        <taxon>Vertebrata</taxon>
        <taxon>Euteleostomi</taxon>
        <taxon>Amphibia</taxon>
        <taxon>Batrachia</taxon>
        <taxon>Caudata</taxon>
        <taxon>Salamandroidea</taxon>
        <taxon>Salamandridae</taxon>
        <taxon>Pleurodelinae</taxon>
        <taxon>Pleurodeles</taxon>
    </lineage>
</organism>
<protein>
    <submittedName>
        <fullName evidence="2">Uncharacterized protein</fullName>
    </submittedName>
</protein>
<accession>A0AAV7SY19</accession>